<feature type="transmembrane region" description="Helical" evidence="1">
    <location>
        <begin position="16"/>
        <end position="34"/>
    </location>
</feature>
<sequence>MNKNTMNNQGENNIKLGVFVLTGLFVLILSFYLIGKNRNLFGSGFTLRVRFQNLNGLMEGGNVLYAGIQAGTVDEINIINDTTMEVTLLMDKKFKPYIRKNALAVIGTEGLMGEKVVNISAVNKKAALIENGDQLAVKRVIGTDEMLQTLSQTNNNFAVVSGALKTTVAKINDSKIWDVLNDSSTASNIRASLNNITKTTANAREMTRNLDQLITQTKRGKGAAGLLLSDTGFAADLKTTMVHVKATSTEVNRLAVQLNQVVQNVNADNGVLKLLNDTSAAANVRKSLENIQKGTDGFNQNMEALKHNFLLRGYFKKQEKLQKARQ</sequence>
<feature type="domain" description="Mce/MlaD" evidence="2">
    <location>
        <begin position="45"/>
        <end position="120"/>
    </location>
</feature>
<dbReference type="AlphaFoldDB" id="A0A9X1WZE7"/>
<protein>
    <submittedName>
        <fullName evidence="3">MlaD family protein</fullName>
    </submittedName>
</protein>
<evidence type="ECO:0000313" key="4">
    <source>
        <dbReference type="Proteomes" id="UP001139450"/>
    </source>
</evidence>
<dbReference type="PANTHER" id="PTHR33371">
    <property type="entry name" value="INTERMEMBRANE PHOSPHOLIPID TRANSPORT SYSTEM BINDING PROTEIN MLAD-RELATED"/>
    <property type="match status" value="1"/>
</dbReference>
<accession>A0A9X1WZE7</accession>
<comment type="caution">
    <text evidence="3">The sequence shown here is derived from an EMBL/GenBank/DDBJ whole genome shotgun (WGS) entry which is preliminary data.</text>
</comment>
<keyword evidence="1" id="KW-0472">Membrane</keyword>
<name>A0A9X1WZE7_9SPHI</name>
<evidence type="ECO:0000313" key="3">
    <source>
        <dbReference type="EMBL" id="MCJ8208344.1"/>
    </source>
</evidence>
<dbReference type="Pfam" id="PF02470">
    <property type="entry name" value="MlaD"/>
    <property type="match status" value="1"/>
</dbReference>
<reference evidence="3" key="1">
    <citation type="submission" date="2022-04" db="EMBL/GenBank/DDBJ databases">
        <title>Mucilaginibacter sp. RS28 isolated from freshwater.</title>
        <authorList>
            <person name="Ko S.-R."/>
        </authorList>
    </citation>
    <scope>NUCLEOTIDE SEQUENCE</scope>
    <source>
        <strain evidence="3">RS28</strain>
    </source>
</reference>
<evidence type="ECO:0000259" key="2">
    <source>
        <dbReference type="Pfam" id="PF02470"/>
    </source>
</evidence>
<proteinExistence type="predicted"/>
<organism evidence="3 4">
    <name type="scientific">Mucilaginibacter straminoryzae</name>
    <dbReference type="NCBI Taxonomy" id="2932774"/>
    <lineage>
        <taxon>Bacteria</taxon>
        <taxon>Pseudomonadati</taxon>
        <taxon>Bacteroidota</taxon>
        <taxon>Sphingobacteriia</taxon>
        <taxon>Sphingobacteriales</taxon>
        <taxon>Sphingobacteriaceae</taxon>
        <taxon>Mucilaginibacter</taxon>
    </lineage>
</organism>
<dbReference type="PANTHER" id="PTHR33371:SF4">
    <property type="entry name" value="INTERMEMBRANE PHOSPHOLIPID TRANSPORT SYSTEM BINDING PROTEIN MLAD"/>
    <property type="match status" value="1"/>
</dbReference>
<evidence type="ECO:0000256" key="1">
    <source>
        <dbReference type="SAM" id="Phobius"/>
    </source>
</evidence>
<keyword evidence="1" id="KW-0812">Transmembrane</keyword>
<keyword evidence="4" id="KW-1185">Reference proteome</keyword>
<dbReference type="EMBL" id="JALJEJ010000001">
    <property type="protein sequence ID" value="MCJ8208344.1"/>
    <property type="molecule type" value="Genomic_DNA"/>
</dbReference>
<gene>
    <name evidence="3" type="ORF">MUY27_01400</name>
</gene>
<dbReference type="InterPro" id="IPR003399">
    <property type="entry name" value="Mce/MlaD"/>
</dbReference>
<dbReference type="InterPro" id="IPR052336">
    <property type="entry name" value="MlaD_Phospholipid_Transporter"/>
</dbReference>
<dbReference type="Proteomes" id="UP001139450">
    <property type="component" value="Unassembled WGS sequence"/>
</dbReference>
<keyword evidence="1" id="KW-1133">Transmembrane helix</keyword>